<reference evidence="3" key="1">
    <citation type="journal article" date="2019" name="Sci. Rep.">
        <title>Draft genome of Tanacetum cinerariifolium, the natural source of mosquito coil.</title>
        <authorList>
            <person name="Yamashiro T."/>
            <person name="Shiraishi A."/>
            <person name="Satake H."/>
            <person name="Nakayama K."/>
        </authorList>
    </citation>
    <scope>NUCLEOTIDE SEQUENCE</scope>
</reference>
<gene>
    <name evidence="3" type="ORF">Tci_041941</name>
</gene>
<organism evidence="3">
    <name type="scientific">Tanacetum cinerariifolium</name>
    <name type="common">Dalmatian daisy</name>
    <name type="synonym">Chrysanthemum cinerariifolium</name>
    <dbReference type="NCBI Taxonomy" id="118510"/>
    <lineage>
        <taxon>Eukaryota</taxon>
        <taxon>Viridiplantae</taxon>
        <taxon>Streptophyta</taxon>
        <taxon>Embryophyta</taxon>
        <taxon>Tracheophyta</taxon>
        <taxon>Spermatophyta</taxon>
        <taxon>Magnoliopsida</taxon>
        <taxon>eudicotyledons</taxon>
        <taxon>Gunneridae</taxon>
        <taxon>Pentapetalae</taxon>
        <taxon>asterids</taxon>
        <taxon>campanulids</taxon>
        <taxon>Asterales</taxon>
        <taxon>Asteraceae</taxon>
        <taxon>Asteroideae</taxon>
        <taxon>Anthemideae</taxon>
        <taxon>Anthemidinae</taxon>
        <taxon>Tanacetum</taxon>
    </lineage>
</organism>
<evidence type="ECO:0000313" key="3">
    <source>
        <dbReference type="EMBL" id="GEU69963.1"/>
    </source>
</evidence>
<sequence length="314" mass="33338">MTYPVASLTLDSARSYVMQGTPFTQGMISSIPIVGNISLEGFLFLIMLLVVIIVMVVIVAVILVIVIVAIVRVVIVVTIIGVVVVVMIIGVVVVIGVFAIIKLLFVIAGFLHIIMLCYLIHQSLGYVNGFFQSLSTRTILIGQVPFQFSPGDLVSLLYSNRFGIGIPLGQGILCESSSRKFHFAVLGIVAMRKYRFSSFKPMNETNSSLCTIEVKRLAAHKLLSGGGVVDLTGDKDPIDKDGDTGVGDSKVSVSSGEISPGGRKSQEPNIDDSDNIGDEGKIVGGAIGACSGGIDYSRDVVARRTSMAGKSSYS</sequence>
<dbReference type="EMBL" id="BKCJ010006030">
    <property type="protein sequence ID" value="GEU69963.1"/>
    <property type="molecule type" value="Genomic_DNA"/>
</dbReference>
<feature type="compositionally biased region" description="Low complexity" evidence="1">
    <location>
        <begin position="246"/>
        <end position="256"/>
    </location>
</feature>
<name>A0A6L2M7E9_TANCI</name>
<evidence type="ECO:0000256" key="1">
    <source>
        <dbReference type="SAM" id="MobiDB-lite"/>
    </source>
</evidence>
<feature type="transmembrane region" description="Helical" evidence="2">
    <location>
        <begin position="103"/>
        <end position="121"/>
    </location>
</feature>
<keyword evidence="2" id="KW-0812">Transmembrane</keyword>
<evidence type="ECO:0000256" key="2">
    <source>
        <dbReference type="SAM" id="Phobius"/>
    </source>
</evidence>
<feature type="transmembrane region" description="Helical" evidence="2">
    <location>
        <begin position="42"/>
        <end position="66"/>
    </location>
</feature>
<keyword evidence="2" id="KW-0472">Membrane</keyword>
<dbReference type="AlphaFoldDB" id="A0A6L2M7E9"/>
<proteinExistence type="predicted"/>
<accession>A0A6L2M7E9</accession>
<protein>
    <submittedName>
        <fullName evidence="3">Uncharacterized protein</fullName>
    </submittedName>
</protein>
<comment type="caution">
    <text evidence="3">The sequence shown here is derived from an EMBL/GenBank/DDBJ whole genome shotgun (WGS) entry which is preliminary data.</text>
</comment>
<feature type="transmembrane region" description="Helical" evidence="2">
    <location>
        <begin position="73"/>
        <end position="97"/>
    </location>
</feature>
<feature type="region of interest" description="Disordered" evidence="1">
    <location>
        <begin position="233"/>
        <end position="278"/>
    </location>
</feature>
<feature type="compositionally biased region" description="Basic and acidic residues" evidence="1">
    <location>
        <begin position="233"/>
        <end position="243"/>
    </location>
</feature>
<keyword evidence="2" id="KW-1133">Transmembrane helix</keyword>